<keyword evidence="1 3" id="KW-0808">Transferase</keyword>
<dbReference type="SUPFAM" id="SSF64005">
    <property type="entry name" value="Undecaprenyl diphosphate synthase"/>
    <property type="match status" value="1"/>
</dbReference>
<evidence type="ECO:0000313" key="5">
    <source>
        <dbReference type="Proteomes" id="UP000008536"/>
    </source>
</evidence>
<dbReference type="Proteomes" id="UP000008536">
    <property type="component" value="Chromosome G"/>
</dbReference>
<dbReference type="CDD" id="cd00475">
    <property type="entry name" value="Cis_IPPS"/>
    <property type="match status" value="1"/>
</dbReference>
<evidence type="ECO:0000256" key="1">
    <source>
        <dbReference type="ARBA" id="ARBA00022679"/>
    </source>
</evidence>
<name>C5DZA1_ZYGRC</name>
<dbReference type="GO" id="GO:0005783">
    <property type="term" value="C:endoplasmic reticulum"/>
    <property type="evidence" value="ECO:0007669"/>
    <property type="project" value="TreeGrafter"/>
</dbReference>
<dbReference type="AlphaFoldDB" id="C5DZA1"/>
<dbReference type="InParanoid" id="C5DZA1"/>
<dbReference type="PANTHER" id="PTHR10291:SF2">
    <property type="entry name" value="DEHYDRODOLICHYL DIPHOSPHATE SYNTHASE COMPLEX SUBUNIT SRT1"/>
    <property type="match status" value="1"/>
</dbReference>
<gene>
    <name evidence="4" type="ordered locus">ZYRO0G02662g</name>
</gene>
<dbReference type="InterPro" id="IPR036424">
    <property type="entry name" value="UPP_synth-like_sf"/>
</dbReference>
<keyword evidence="2" id="KW-0460">Magnesium</keyword>
<dbReference type="GO" id="GO:0016094">
    <property type="term" value="P:polyprenol biosynthetic process"/>
    <property type="evidence" value="ECO:0007669"/>
    <property type="project" value="TreeGrafter"/>
</dbReference>
<dbReference type="EMBL" id="CU928179">
    <property type="protein sequence ID" value="CAR29185.1"/>
    <property type="molecule type" value="Genomic_DNA"/>
</dbReference>
<dbReference type="InterPro" id="IPR001441">
    <property type="entry name" value="UPP_synth-like"/>
</dbReference>
<dbReference type="NCBIfam" id="TIGR00055">
    <property type="entry name" value="uppS"/>
    <property type="match status" value="1"/>
</dbReference>
<reference evidence="4 5" key="1">
    <citation type="journal article" date="2009" name="Genome Res.">
        <title>Comparative genomics of protoploid Saccharomycetaceae.</title>
        <authorList>
            <consortium name="The Genolevures Consortium"/>
            <person name="Souciet J.-L."/>
            <person name="Dujon B."/>
            <person name="Gaillardin C."/>
            <person name="Johnston M."/>
            <person name="Baret P.V."/>
            <person name="Cliften P."/>
            <person name="Sherman D.J."/>
            <person name="Weissenbach J."/>
            <person name="Westhof E."/>
            <person name="Wincker P."/>
            <person name="Jubin C."/>
            <person name="Poulain J."/>
            <person name="Barbe V."/>
            <person name="Segurens B."/>
            <person name="Artiguenave F."/>
            <person name="Anthouard V."/>
            <person name="Vacherie B."/>
            <person name="Val M.-E."/>
            <person name="Fulton R.S."/>
            <person name="Minx P."/>
            <person name="Wilson R."/>
            <person name="Durrens P."/>
            <person name="Jean G."/>
            <person name="Marck C."/>
            <person name="Martin T."/>
            <person name="Nikolski M."/>
            <person name="Rolland T."/>
            <person name="Seret M.-L."/>
            <person name="Casaregola S."/>
            <person name="Despons L."/>
            <person name="Fairhead C."/>
            <person name="Fischer G."/>
            <person name="Lafontaine I."/>
            <person name="Leh V."/>
            <person name="Lemaire M."/>
            <person name="de Montigny J."/>
            <person name="Neuveglise C."/>
            <person name="Thierry A."/>
            <person name="Blanc-Lenfle I."/>
            <person name="Bleykasten C."/>
            <person name="Diffels J."/>
            <person name="Fritsch E."/>
            <person name="Frangeul L."/>
            <person name="Goeffon A."/>
            <person name="Jauniaux N."/>
            <person name="Kachouri-Lafond R."/>
            <person name="Payen C."/>
            <person name="Potier S."/>
            <person name="Pribylova L."/>
            <person name="Ozanne C."/>
            <person name="Richard G.-F."/>
            <person name="Sacerdot C."/>
            <person name="Straub M.-L."/>
            <person name="Talla E."/>
        </authorList>
    </citation>
    <scope>NUCLEOTIDE SEQUENCE [LARGE SCALE GENOMIC DNA]</scope>
    <source>
        <strain evidence="4 5">ATCC 2623 / CBS 732 / BCRC 21506 / NBRC 1130 / NCYC 568 / NRRL Y-229</strain>
    </source>
</reference>
<dbReference type="PROSITE" id="PS01066">
    <property type="entry name" value="UPP_SYNTHASE"/>
    <property type="match status" value="1"/>
</dbReference>
<dbReference type="Pfam" id="PF01255">
    <property type="entry name" value="Prenyltransf"/>
    <property type="match status" value="1"/>
</dbReference>
<dbReference type="GO" id="GO:1904423">
    <property type="term" value="C:dehydrodolichyl diphosphate synthase complex"/>
    <property type="evidence" value="ECO:0007669"/>
    <property type="project" value="TreeGrafter"/>
</dbReference>
<evidence type="ECO:0000256" key="3">
    <source>
        <dbReference type="RuleBase" id="RU363018"/>
    </source>
</evidence>
<protein>
    <recommendedName>
        <fullName evidence="3">Alkyl transferase</fullName>
        <ecNumber evidence="3">2.5.1.-</ecNumber>
    </recommendedName>
</protein>
<dbReference type="InterPro" id="IPR018520">
    <property type="entry name" value="UPP_synth-like_CS"/>
</dbReference>
<keyword evidence="5" id="KW-1185">Reference proteome</keyword>
<organism evidence="4 5">
    <name type="scientific">Zygosaccharomyces rouxii (strain ATCC 2623 / CBS 732 / NBRC 1130 / NCYC 568 / NRRL Y-229)</name>
    <dbReference type="NCBI Taxonomy" id="559307"/>
    <lineage>
        <taxon>Eukaryota</taxon>
        <taxon>Fungi</taxon>
        <taxon>Dikarya</taxon>
        <taxon>Ascomycota</taxon>
        <taxon>Saccharomycotina</taxon>
        <taxon>Saccharomycetes</taxon>
        <taxon>Saccharomycetales</taxon>
        <taxon>Saccharomycetaceae</taxon>
        <taxon>Zygosaccharomyces</taxon>
    </lineage>
</organism>
<dbReference type="FunCoup" id="C5DZA1">
    <property type="interactions" value="51"/>
</dbReference>
<evidence type="ECO:0000313" key="4">
    <source>
        <dbReference type="EMBL" id="CAR29185.1"/>
    </source>
</evidence>
<comment type="similarity">
    <text evidence="3">Belongs to the UPP synthase family.</text>
</comment>
<dbReference type="STRING" id="559307.C5DZA1"/>
<proteinExistence type="inferred from homology"/>
<dbReference type="EC" id="2.5.1.-" evidence="3"/>
<dbReference type="HOGENOM" id="CLU_038505_0_0_1"/>
<dbReference type="GO" id="GO:0016020">
    <property type="term" value="C:membrane"/>
    <property type="evidence" value="ECO:0007669"/>
    <property type="project" value="TreeGrafter"/>
</dbReference>
<dbReference type="FunFam" id="3.40.1180.10:FF:000005">
    <property type="entry name" value="Alkyl transferase"/>
    <property type="match status" value="1"/>
</dbReference>
<dbReference type="Gene3D" id="3.40.1180.10">
    <property type="entry name" value="Decaprenyl diphosphate synthase-like"/>
    <property type="match status" value="1"/>
</dbReference>
<dbReference type="GO" id="GO:0005811">
    <property type="term" value="C:lipid droplet"/>
    <property type="evidence" value="ECO:0007669"/>
    <property type="project" value="TreeGrafter"/>
</dbReference>
<dbReference type="PANTHER" id="PTHR10291">
    <property type="entry name" value="DEHYDRODOLICHYL DIPHOSPHATE SYNTHASE FAMILY MEMBER"/>
    <property type="match status" value="1"/>
</dbReference>
<evidence type="ECO:0000256" key="2">
    <source>
        <dbReference type="ARBA" id="ARBA00022842"/>
    </source>
</evidence>
<dbReference type="KEGG" id="zro:ZYRO0G02662g"/>
<sequence length="346" mass="40009">MRVPGFVRSRIIAPSDPAAAEVSSKVLKQIYPIIDKIVSWLRAFQLFIKLQQLLQNLLINILAAGPVPQHISFIMDGNRRFAKKMNMPVKRGHEAGGVTLLSLCYVLKKMGVRCVSAYAFSIENFNRPPEEVNALTNMFAVKLDEFARKANDYRDPLYQSRLKIVGDHSLISEEMREKIKRVEEMTNDGDEFTLFICFPYTSRNDIWHATQTSVEECVQQSLEPRALTVEEFNKKMYLNDYSHKCDLLIRTSGHLRLSDYMLWQVHESGDIKFSPTLWPDFKFFQLYLMILNWSFFTTIQRYIFHGSKKSQSKPAFWNRKKSSKYSLEDLPAAPVAVSITGERDPS</sequence>
<dbReference type="GO" id="GO:0045547">
    <property type="term" value="F:ditrans,polycis-polyprenyl diphosphate synthase [(2E,6E)-farnesyl diphosphate specific] activity"/>
    <property type="evidence" value="ECO:0007669"/>
    <property type="project" value="TreeGrafter"/>
</dbReference>
<accession>C5DZA1</accession>